<evidence type="ECO:0000256" key="2">
    <source>
        <dbReference type="ARBA" id="ARBA00022692"/>
    </source>
</evidence>
<comment type="subcellular location">
    <subcellularLocation>
        <location evidence="1">Membrane</location>
        <topology evidence="1">Multi-pass membrane protein</topology>
    </subcellularLocation>
</comment>
<evidence type="ECO:0000256" key="1">
    <source>
        <dbReference type="ARBA" id="ARBA00004141"/>
    </source>
</evidence>
<evidence type="ECO:0000256" key="3">
    <source>
        <dbReference type="ARBA" id="ARBA00022989"/>
    </source>
</evidence>
<accession>A0A930FRB1</accession>
<dbReference type="InterPro" id="IPR006977">
    <property type="entry name" value="Yip1_dom"/>
</dbReference>
<sequence length="193" mass="20575">MMNTVLDLIYRLLAHPTDAMSDVTTGEKMKESSIIWGFVVLLLALSSVEAGSFVTAFLASFVGTGSLLLIHSAVVDYISGLLGGRGTARGITAGFMCASIPYAFSVFFSLIGQFGLDGIHKFAVFAIVVWSFFLDILAIRANYGFGKGKAFFISISPFLLCGMLITALFVIGIMTALAGISELQDVEGIINSF</sequence>
<evidence type="ECO:0000313" key="6">
    <source>
        <dbReference type="Proteomes" id="UP000757890"/>
    </source>
</evidence>
<keyword evidence="4" id="KW-0472">Membrane</keyword>
<name>A0A930FRB1_9FIRM</name>
<organism evidence="5 6">
    <name type="scientific">Dialister invisus</name>
    <dbReference type="NCBI Taxonomy" id="218538"/>
    <lineage>
        <taxon>Bacteria</taxon>
        <taxon>Bacillati</taxon>
        <taxon>Bacillota</taxon>
        <taxon>Negativicutes</taxon>
        <taxon>Veillonellales</taxon>
        <taxon>Veillonellaceae</taxon>
        <taxon>Dialister</taxon>
    </lineage>
</organism>
<keyword evidence="3" id="KW-1133">Transmembrane helix</keyword>
<proteinExistence type="predicted"/>
<comment type="caution">
    <text evidence="5">The sequence shown here is derived from an EMBL/GenBank/DDBJ whole genome shotgun (WGS) entry which is preliminary data.</text>
</comment>
<evidence type="ECO:0000256" key="4">
    <source>
        <dbReference type="ARBA" id="ARBA00023136"/>
    </source>
</evidence>
<keyword evidence="2" id="KW-0812">Transmembrane</keyword>
<dbReference type="GO" id="GO:0016020">
    <property type="term" value="C:membrane"/>
    <property type="evidence" value="ECO:0007669"/>
    <property type="project" value="UniProtKB-SubCell"/>
</dbReference>
<dbReference type="AlphaFoldDB" id="A0A930FRB1"/>
<dbReference type="EMBL" id="JABZMK010000021">
    <property type="protein sequence ID" value="MBF1129378.1"/>
    <property type="molecule type" value="Genomic_DNA"/>
</dbReference>
<dbReference type="RefSeq" id="WP_276639622.1">
    <property type="nucleotide sequence ID" value="NZ_CAUBBU010000001.1"/>
</dbReference>
<dbReference type="Pfam" id="PF04893">
    <property type="entry name" value="Yip1"/>
    <property type="match status" value="1"/>
</dbReference>
<evidence type="ECO:0000313" key="5">
    <source>
        <dbReference type="EMBL" id="MBF1129378.1"/>
    </source>
</evidence>
<gene>
    <name evidence="5" type="ORF">HXL70_04950</name>
</gene>
<dbReference type="Proteomes" id="UP000757890">
    <property type="component" value="Unassembled WGS sequence"/>
</dbReference>
<protein>
    <submittedName>
        <fullName evidence="5">Uncharacterized protein</fullName>
    </submittedName>
</protein>
<reference evidence="5" key="1">
    <citation type="submission" date="2020-04" db="EMBL/GenBank/DDBJ databases">
        <title>Deep metagenomics examines the oral microbiome during advanced dental caries in children, revealing novel taxa and co-occurrences with host molecules.</title>
        <authorList>
            <person name="Baker J.L."/>
            <person name="Morton J.T."/>
            <person name="Dinis M."/>
            <person name="Alvarez R."/>
            <person name="Tran N.C."/>
            <person name="Knight R."/>
            <person name="Edlund A."/>
        </authorList>
    </citation>
    <scope>NUCLEOTIDE SEQUENCE</scope>
    <source>
        <strain evidence="5">JCVI_32_bin.14</strain>
    </source>
</reference>